<comment type="similarity">
    <text evidence="6">Belongs to the pseudouridine-5'-phosphate glycosidase family.</text>
</comment>
<keyword evidence="1 6" id="KW-0479">Metal-binding</keyword>
<feature type="binding site" evidence="6">
    <location>
        <position position="104"/>
    </location>
    <ligand>
        <name>substrate</name>
    </ligand>
</feature>
<dbReference type="GO" id="GO:0046872">
    <property type="term" value="F:metal ion binding"/>
    <property type="evidence" value="ECO:0007669"/>
    <property type="project" value="UniProtKB-KW"/>
</dbReference>
<dbReference type="InterPro" id="IPR022830">
    <property type="entry name" value="Indigdn_synthA-like"/>
</dbReference>
<evidence type="ECO:0000256" key="2">
    <source>
        <dbReference type="ARBA" id="ARBA00022801"/>
    </source>
</evidence>
<keyword evidence="3 6" id="KW-0464">Manganese</keyword>
<dbReference type="Proteomes" id="UP000192591">
    <property type="component" value="Unassembled WGS sequence"/>
</dbReference>
<keyword evidence="8" id="KW-1185">Reference proteome</keyword>
<dbReference type="EMBL" id="MWIH01000003">
    <property type="protein sequence ID" value="OQO94007.1"/>
    <property type="molecule type" value="Genomic_DNA"/>
</dbReference>
<accession>A0A1V9AA52</accession>
<reference evidence="7 8" key="1">
    <citation type="submission" date="2017-02" db="EMBL/GenBank/DDBJ databases">
        <title>Draft genome of Saccharomonospora sp. 154.</title>
        <authorList>
            <person name="Alonso-Carmona G.S."/>
            <person name="De La Haba R."/>
            <person name="Vera-Gargallo B."/>
            <person name="Sandoval-Trujillo A.H."/>
            <person name="Ramirez-Duran N."/>
            <person name="Ventosa A."/>
        </authorList>
    </citation>
    <scope>NUCLEOTIDE SEQUENCE [LARGE SCALE GENOMIC DNA]</scope>
    <source>
        <strain evidence="7 8">LRS4.154</strain>
    </source>
</reference>
<dbReference type="GO" id="GO:0046113">
    <property type="term" value="P:nucleobase catabolic process"/>
    <property type="evidence" value="ECO:0007669"/>
    <property type="project" value="UniProtKB-UniRule"/>
</dbReference>
<feature type="binding site" evidence="6">
    <location>
        <begin position="161"/>
        <end position="163"/>
    </location>
    <ligand>
        <name>substrate</name>
    </ligand>
</feature>
<dbReference type="RefSeq" id="WP_081190911.1">
    <property type="nucleotide sequence ID" value="NZ_MWIH01000003.1"/>
</dbReference>
<comment type="subunit">
    <text evidence="6">Homotrimer.</text>
</comment>
<dbReference type="GO" id="GO:0016798">
    <property type="term" value="F:hydrolase activity, acting on glycosyl bonds"/>
    <property type="evidence" value="ECO:0007669"/>
    <property type="project" value="UniProtKB-KW"/>
</dbReference>
<dbReference type="PANTHER" id="PTHR42909:SF1">
    <property type="entry name" value="CARBOHYDRATE KINASE PFKB DOMAIN-CONTAINING PROTEIN"/>
    <property type="match status" value="1"/>
</dbReference>
<protein>
    <recommendedName>
        <fullName evidence="6">Pseudouridine-5'-phosphate glycosidase</fullName>
        <shortName evidence="6">PsiMP glycosidase</shortName>
        <ecNumber evidence="6">4.2.1.70</ecNumber>
    </recommendedName>
</protein>
<dbReference type="STRING" id="1962155.B1813_05745"/>
<dbReference type="GO" id="GO:0004730">
    <property type="term" value="F:pseudouridylate synthase activity"/>
    <property type="evidence" value="ECO:0007669"/>
    <property type="project" value="UniProtKB-UniRule"/>
</dbReference>
<evidence type="ECO:0000256" key="1">
    <source>
        <dbReference type="ARBA" id="ARBA00022723"/>
    </source>
</evidence>
<dbReference type="InterPro" id="IPR007342">
    <property type="entry name" value="PsuG"/>
</dbReference>
<evidence type="ECO:0000256" key="3">
    <source>
        <dbReference type="ARBA" id="ARBA00023211"/>
    </source>
</evidence>
<organism evidence="7 8">
    <name type="scientific">Saccharomonospora piscinae</name>
    <dbReference type="NCBI Taxonomy" id="687388"/>
    <lineage>
        <taxon>Bacteria</taxon>
        <taxon>Bacillati</taxon>
        <taxon>Actinomycetota</taxon>
        <taxon>Actinomycetes</taxon>
        <taxon>Pseudonocardiales</taxon>
        <taxon>Pseudonocardiaceae</taxon>
        <taxon>Saccharomonospora</taxon>
    </lineage>
</organism>
<comment type="cofactor">
    <cofactor evidence="6">
        <name>Mn(2+)</name>
        <dbReference type="ChEBI" id="CHEBI:29035"/>
    </cofactor>
    <text evidence="6">Binds 1 Mn(2+) ion per subunit.</text>
</comment>
<evidence type="ECO:0000313" key="8">
    <source>
        <dbReference type="Proteomes" id="UP000192591"/>
    </source>
</evidence>
<comment type="catalytic activity">
    <reaction evidence="6">
        <text>D-ribose 5-phosphate + uracil = psi-UMP + H2O</text>
        <dbReference type="Rhea" id="RHEA:18337"/>
        <dbReference type="ChEBI" id="CHEBI:15377"/>
        <dbReference type="ChEBI" id="CHEBI:17568"/>
        <dbReference type="ChEBI" id="CHEBI:58380"/>
        <dbReference type="ChEBI" id="CHEBI:78346"/>
        <dbReference type="EC" id="4.2.1.70"/>
    </reaction>
</comment>
<dbReference type="Gene3D" id="3.40.1790.10">
    <property type="entry name" value="Indigoidine synthase domain"/>
    <property type="match status" value="1"/>
</dbReference>
<evidence type="ECO:0000313" key="7">
    <source>
        <dbReference type="EMBL" id="OQO94007.1"/>
    </source>
</evidence>
<dbReference type="AlphaFoldDB" id="A0A1V9AA52"/>
<keyword evidence="4 6" id="KW-0456">Lyase</keyword>
<dbReference type="Pfam" id="PF04227">
    <property type="entry name" value="Indigoidine_A"/>
    <property type="match status" value="1"/>
</dbReference>
<dbReference type="EC" id="4.2.1.70" evidence="6"/>
<evidence type="ECO:0000256" key="6">
    <source>
        <dbReference type="HAMAP-Rule" id="MF_01876"/>
    </source>
</evidence>
<evidence type="ECO:0000256" key="5">
    <source>
        <dbReference type="ARBA" id="ARBA00023295"/>
    </source>
</evidence>
<proteinExistence type="inferred from homology"/>
<gene>
    <name evidence="6" type="primary">psuG</name>
    <name evidence="7" type="ORF">B1813_05745</name>
</gene>
<dbReference type="PANTHER" id="PTHR42909">
    <property type="entry name" value="ZGC:136858"/>
    <property type="match status" value="1"/>
</dbReference>
<dbReference type="GO" id="GO:0005737">
    <property type="term" value="C:cytoplasm"/>
    <property type="evidence" value="ECO:0007669"/>
    <property type="project" value="TreeGrafter"/>
</dbReference>
<keyword evidence="5 6" id="KW-0326">Glycosidase</keyword>
<feature type="binding site" evidence="6">
    <location>
        <position position="159"/>
    </location>
    <ligand>
        <name>Mn(2+)</name>
        <dbReference type="ChEBI" id="CHEBI:29035"/>
    </ligand>
</feature>
<comment type="function">
    <text evidence="6">Catalyzes the reversible cleavage of pseudouridine 5'-phosphate (PsiMP) to ribose 5-phosphate and uracil. Functions biologically in the cleavage direction, as part of a pseudouridine degradation pathway.</text>
</comment>
<name>A0A1V9AA52_SACPI</name>
<evidence type="ECO:0000256" key="4">
    <source>
        <dbReference type="ARBA" id="ARBA00023239"/>
    </source>
</evidence>
<dbReference type="SUPFAM" id="SSF110581">
    <property type="entry name" value="Indigoidine synthase A-like"/>
    <property type="match status" value="1"/>
</dbReference>
<feature type="binding site" evidence="6">
    <location>
        <position position="124"/>
    </location>
    <ligand>
        <name>substrate</name>
    </ligand>
</feature>
<sequence length="328" mass="33821">MRRREFDGRGCTLVNTQHDPILTLSADVADAIAGGRPVVALESTLLSHGLPPGRNLAVARRLERTVREAGAVPATIAVLDGTARVGLTDAELERVCAPDAGLDKLSLRDVGAAVALGRSGATTVASTAALAAAAGVAVFATGGLGGVHHPVPGESVTWDVSADLATLARTGVLVVCSGMKSILDIAATLEVLETQSVPVLGYRTDDFPAFYLRSSGHRVPHRVDDPARAAAVVAAHRRFSDSGVLLANPVPGEHELDRAVHDRLLAEGLELLRERGVSGSDVTPVLLEHFHTASGGASLDANEALVVANAALAGQVAGELTTLAERTR</sequence>
<feature type="active site" description="Nucleophile" evidence="6">
    <location>
        <position position="180"/>
    </location>
</feature>
<comment type="caution">
    <text evidence="7">The sequence shown here is derived from an EMBL/GenBank/DDBJ whole genome shotgun (WGS) entry which is preliminary data.</text>
</comment>
<keyword evidence="2 6" id="KW-0378">Hydrolase</keyword>
<feature type="active site" description="Proton donor" evidence="6">
    <location>
        <position position="42"/>
    </location>
</feature>
<dbReference type="HAMAP" id="MF_01876">
    <property type="entry name" value="PsiMP_glycosidase"/>
    <property type="match status" value="1"/>
</dbReference>